<comment type="caution">
    <text evidence="1">The sequence shown here is derived from an EMBL/GenBank/DDBJ whole genome shotgun (WGS) entry which is preliminary data.</text>
</comment>
<dbReference type="EMBL" id="PNOT02000001">
    <property type="protein sequence ID" value="TSE14201.1"/>
    <property type="molecule type" value="Genomic_DNA"/>
</dbReference>
<reference evidence="1" key="1">
    <citation type="submission" date="2019-07" db="EMBL/GenBank/DDBJ databases">
        <title>Mesorhizobum intechiensis sp. nov. isolated from nodules of Lotus tenuis growing in lowlands of the Flooding Pampa, Argentina.</title>
        <authorList>
            <person name="Estrella M.J."/>
            <person name="Torres Tejerizo G.A."/>
            <person name="Cumpa Velazquez L.M."/>
            <person name="Fontana F."/>
            <person name="Hansen L."/>
            <person name="Pistorio M."/>
            <person name="Sannazzaro A.I."/>
        </authorList>
    </citation>
    <scope>NUCLEOTIDE SEQUENCE</scope>
    <source>
        <strain evidence="1">BD68</strain>
    </source>
</reference>
<evidence type="ECO:0000313" key="2">
    <source>
        <dbReference type="Proteomes" id="UP000235507"/>
    </source>
</evidence>
<dbReference type="SUPFAM" id="SSF52540">
    <property type="entry name" value="P-loop containing nucleoside triphosphate hydrolases"/>
    <property type="match status" value="1"/>
</dbReference>
<protein>
    <submittedName>
        <fullName evidence="1">Uncharacterized protein</fullName>
    </submittedName>
</protein>
<gene>
    <name evidence="1" type="ORF">C1D09_000010</name>
</gene>
<dbReference type="RefSeq" id="WP_143972393.1">
    <property type="nucleotide sequence ID" value="NZ_PNOT02000001.1"/>
</dbReference>
<dbReference type="Proteomes" id="UP000235507">
    <property type="component" value="Unassembled WGS sequence"/>
</dbReference>
<name>A0A8T9B1W2_9HYPH</name>
<organism evidence="1 2">
    <name type="scientific">Mesorhizobium intechi</name>
    <dbReference type="NCBI Taxonomy" id="537601"/>
    <lineage>
        <taxon>Bacteria</taxon>
        <taxon>Pseudomonadati</taxon>
        <taxon>Pseudomonadota</taxon>
        <taxon>Alphaproteobacteria</taxon>
        <taxon>Hyphomicrobiales</taxon>
        <taxon>Phyllobacteriaceae</taxon>
        <taxon>Mesorhizobium</taxon>
    </lineage>
</organism>
<evidence type="ECO:0000313" key="1">
    <source>
        <dbReference type="EMBL" id="TSE14201.1"/>
    </source>
</evidence>
<sequence>MQKPSIPKGNENREAIASLGGYVYQIYQSALAWLELDGNEFLFLEVAEDYVVAAREALEAVQVKATDSRVTINSDDIIASIDSFVELQTKNPQIKVNLRHLTTSQIGEEKASRDRFEGMPTLELWRNLARMGDVSPLREILIHSKLSKKTKSFIENLDDEAFREGFLKRIHFDCGAPEIRFLRQQLEAKLIKALQERGGVASQASACMNNVLVYLLRKSIQKQDRFVDRAVLEKLLEAATHIPINRAQLDAQNELIARALSASLPKSNDIISARLAEPRPVGDVPLPSAIAQRSIYIDNIVSSLGGSGVGWISGSAGVGKTVAAKLAALRLGGGWATINLRGLSAEQVSELLSGTSILIQGKRNIQGLLIDDLESNLDPHVIDQFLNLLSVCKRRDLLLLVTAPRSAAADLLFLANLPHTIETRLDDFTEDDVSQILNQLGVTDRNWAKYIHLVSGGGHPQLVIATLQSMARAGWDVDEFRTLNSLLVGNSEVDQVRARTRERLLKELPDGSRRLLERLSLAPRGFKRNLVLDLSQVNPSVSDSGILFDQLIGSWIDQQEKDRFSLSPLLSNYASSVLTDAQRQEIHFEIANSLIKPRTLDPIEANAALLAAWIGRNDEVIVRLSLSIIAADAPDLKIISPHFLTLTHMRTDTVAYESNPTIGQMLRGAQLITLCNGDASPEHFQATLEAFERETSRLPRGASRAGMALVIYSKLLLSQPTFGPIPRFEAVSKELNALLDNEDGELPDDLMDEIEHRAGLSTTVSIMFLNQVRQLKQISDLVSVFDFLADNNESFRTRIFAAFDRPDVPLDPDMMVSGAWLHEHEANTIDPNVHSSAYGYMEGLAEGWRRTDLAIACRKYSAIILDEYGGDKEAALRVLDEGFQRYGATTSELIRAKAKVLYRANEHQASLELSRQLIDGDISLSETEKAFLGREAAISAEKQGDLETARRYYLFGAAAAEKCEVPDMAPMHIGLIADAALASWHAGHRETCLRDLIYVMEKLETLNPKSSLRAAHCHAISRHVLLWLDQNASGEPHYMADGELPKIYPGLVSNPEPHSKIADRYLPPLEISWYMLAQVECHCLLDIGIMRNLEANLKKGPVLEGQMLLTQAKLDKAFRTKDVQLFLEAVAEAIAEFTYVKKKGDYKESFNVENVTYGRFPAPTVAEMTALCDISEQQILAFCCILLFEGEVVSFDTLVLKTESAKDFFVRPEVLFCLMNAGDGVDYNSGFAGLLSLVRKQIDHSAILSPRQVFEITFKSLQVAKVVRQLPYFSERTLIWLNERWAFVWAQQRFLLRRPAENEALIFDAWSRPNNSPNSKILSVLTAILPTIGISNETEIEGLLKQILDGP</sequence>
<proteinExistence type="predicted"/>
<accession>A0A8T9B1W2</accession>
<dbReference type="InterPro" id="IPR027417">
    <property type="entry name" value="P-loop_NTPase"/>
</dbReference>
<keyword evidence="2" id="KW-1185">Reference proteome</keyword>
<dbReference type="OrthoDB" id="7437044at2"/>